<evidence type="ECO:0000256" key="3">
    <source>
        <dbReference type="ARBA" id="ARBA00022679"/>
    </source>
</evidence>
<dbReference type="InParanoid" id="G3JIF0"/>
<keyword evidence="3" id="KW-0808">Transferase</keyword>
<evidence type="ECO:0000256" key="10">
    <source>
        <dbReference type="SAM" id="MobiDB-lite"/>
    </source>
</evidence>
<dbReference type="OrthoDB" id="5979581at2759"/>
<evidence type="ECO:0000256" key="4">
    <source>
        <dbReference type="ARBA" id="ARBA00022741"/>
    </source>
</evidence>
<dbReference type="InterPro" id="IPR011009">
    <property type="entry name" value="Kinase-like_dom_sf"/>
</dbReference>
<keyword evidence="6 9" id="KW-0067">ATP-binding</keyword>
<dbReference type="InterPro" id="IPR000719">
    <property type="entry name" value="Prot_kinase_dom"/>
</dbReference>
<dbReference type="GO" id="GO:0005524">
    <property type="term" value="F:ATP binding"/>
    <property type="evidence" value="ECO:0007669"/>
    <property type="project" value="UniProtKB-UniRule"/>
</dbReference>
<feature type="binding site" evidence="9">
    <location>
        <position position="105"/>
    </location>
    <ligand>
        <name>ATP</name>
        <dbReference type="ChEBI" id="CHEBI:30616"/>
    </ligand>
</feature>
<dbReference type="Pfam" id="PF00069">
    <property type="entry name" value="Pkinase"/>
    <property type="match status" value="1"/>
</dbReference>
<dbReference type="eggNOG" id="KOG1290">
    <property type="taxonomic scope" value="Eukaryota"/>
</dbReference>
<dbReference type="Gene3D" id="1.10.510.10">
    <property type="entry name" value="Transferase(Phosphotransferase) domain 1"/>
    <property type="match status" value="1"/>
</dbReference>
<evidence type="ECO:0000313" key="13">
    <source>
        <dbReference type="Proteomes" id="UP000001610"/>
    </source>
</evidence>
<organism evidence="12 13">
    <name type="scientific">Cordyceps militaris (strain CM01)</name>
    <name type="common">Caterpillar fungus</name>
    <dbReference type="NCBI Taxonomy" id="983644"/>
    <lineage>
        <taxon>Eukaryota</taxon>
        <taxon>Fungi</taxon>
        <taxon>Dikarya</taxon>
        <taxon>Ascomycota</taxon>
        <taxon>Pezizomycotina</taxon>
        <taxon>Sordariomycetes</taxon>
        <taxon>Hypocreomycetidae</taxon>
        <taxon>Hypocreales</taxon>
        <taxon>Cordycipitaceae</taxon>
        <taxon>Cordyceps</taxon>
    </lineage>
</organism>
<evidence type="ECO:0000256" key="5">
    <source>
        <dbReference type="ARBA" id="ARBA00022777"/>
    </source>
</evidence>
<dbReference type="VEuPathDB" id="FungiDB:CCM_05208"/>
<comment type="catalytic activity">
    <reaction evidence="7">
        <text>L-threonyl-[protein] + ATP = O-phospho-L-threonyl-[protein] + ADP + H(+)</text>
        <dbReference type="Rhea" id="RHEA:46608"/>
        <dbReference type="Rhea" id="RHEA-COMP:11060"/>
        <dbReference type="Rhea" id="RHEA-COMP:11605"/>
        <dbReference type="ChEBI" id="CHEBI:15378"/>
        <dbReference type="ChEBI" id="CHEBI:30013"/>
        <dbReference type="ChEBI" id="CHEBI:30616"/>
        <dbReference type="ChEBI" id="CHEBI:61977"/>
        <dbReference type="ChEBI" id="CHEBI:456216"/>
        <dbReference type="EC" id="2.7.11.1"/>
    </reaction>
</comment>
<proteinExistence type="predicted"/>
<dbReference type="InterPro" id="IPR017441">
    <property type="entry name" value="Protein_kinase_ATP_BS"/>
</dbReference>
<dbReference type="RefSeq" id="XP_006670416.1">
    <property type="nucleotide sequence ID" value="XM_006670353.1"/>
</dbReference>
<dbReference type="AlphaFoldDB" id="G3JIF0"/>
<dbReference type="EC" id="2.7.11.1" evidence="1"/>
<feature type="region of interest" description="Disordered" evidence="10">
    <location>
        <begin position="1"/>
        <end position="29"/>
    </location>
</feature>
<evidence type="ECO:0000256" key="8">
    <source>
        <dbReference type="ARBA" id="ARBA00048679"/>
    </source>
</evidence>
<dbReference type="GO" id="GO:0000245">
    <property type="term" value="P:spliceosomal complex assembly"/>
    <property type="evidence" value="ECO:0007669"/>
    <property type="project" value="TreeGrafter"/>
</dbReference>
<gene>
    <name evidence="12" type="ORF">CCM_05208</name>
</gene>
<comment type="catalytic activity">
    <reaction evidence="8">
        <text>L-seryl-[protein] + ATP = O-phospho-L-seryl-[protein] + ADP + H(+)</text>
        <dbReference type="Rhea" id="RHEA:17989"/>
        <dbReference type="Rhea" id="RHEA-COMP:9863"/>
        <dbReference type="Rhea" id="RHEA-COMP:11604"/>
        <dbReference type="ChEBI" id="CHEBI:15378"/>
        <dbReference type="ChEBI" id="CHEBI:29999"/>
        <dbReference type="ChEBI" id="CHEBI:30616"/>
        <dbReference type="ChEBI" id="CHEBI:83421"/>
        <dbReference type="ChEBI" id="CHEBI:456216"/>
        <dbReference type="EC" id="2.7.11.1"/>
    </reaction>
</comment>
<dbReference type="KEGG" id="cmt:CCM_05208"/>
<keyword evidence="2" id="KW-0723">Serine/threonine-protein kinase</keyword>
<dbReference type="SMART" id="SM00220">
    <property type="entry name" value="S_TKc"/>
    <property type="match status" value="1"/>
</dbReference>
<feature type="compositionally biased region" description="Low complexity" evidence="10">
    <location>
        <begin position="10"/>
        <end position="25"/>
    </location>
</feature>
<dbReference type="EMBL" id="JH126402">
    <property type="protein sequence ID" value="EGX91051.1"/>
    <property type="molecule type" value="Genomic_DNA"/>
</dbReference>
<dbReference type="Gene3D" id="3.30.200.20">
    <property type="entry name" value="Phosphorylase Kinase, domain 1"/>
    <property type="match status" value="1"/>
</dbReference>
<keyword evidence="5 12" id="KW-0418">Kinase</keyword>
<dbReference type="GeneID" id="18167227"/>
<dbReference type="InterPro" id="IPR051334">
    <property type="entry name" value="SRPK"/>
</dbReference>
<keyword evidence="13" id="KW-1185">Reference proteome</keyword>
<keyword evidence="4 9" id="KW-0547">Nucleotide-binding</keyword>
<evidence type="ECO:0000313" key="12">
    <source>
        <dbReference type="EMBL" id="EGX91051.1"/>
    </source>
</evidence>
<evidence type="ECO:0000256" key="6">
    <source>
        <dbReference type="ARBA" id="ARBA00022840"/>
    </source>
</evidence>
<evidence type="ECO:0000256" key="7">
    <source>
        <dbReference type="ARBA" id="ARBA00047899"/>
    </source>
</evidence>
<dbReference type="SUPFAM" id="SSF56112">
    <property type="entry name" value="Protein kinase-like (PK-like)"/>
    <property type="match status" value="1"/>
</dbReference>
<dbReference type="GO" id="GO:0050684">
    <property type="term" value="P:regulation of mRNA processing"/>
    <property type="evidence" value="ECO:0007669"/>
    <property type="project" value="TreeGrafter"/>
</dbReference>
<evidence type="ECO:0000256" key="9">
    <source>
        <dbReference type="PROSITE-ProRule" id="PRU10141"/>
    </source>
</evidence>
<evidence type="ECO:0000256" key="2">
    <source>
        <dbReference type="ARBA" id="ARBA00022527"/>
    </source>
</evidence>
<evidence type="ECO:0000259" key="11">
    <source>
        <dbReference type="PROSITE" id="PS50011"/>
    </source>
</evidence>
<dbReference type="PROSITE" id="PS00107">
    <property type="entry name" value="PROTEIN_KINASE_ATP"/>
    <property type="match status" value="1"/>
</dbReference>
<dbReference type="HOGENOM" id="CLU_000288_81_4_1"/>
<name>G3JIF0_CORMM</name>
<dbReference type="PANTHER" id="PTHR47634:SF9">
    <property type="entry name" value="PROTEIN KINASE DOMAIN-CONTAINING PROTEIN-RELATED"/>
    <property type="match status" value="1"/>
</dbReference>
<dbReference type="PANTHER" id="PTHR47634">
    <property type="entry name" value="PROTEIN KINASE DOMAIN-CONTAINING PROTEIN-RELATED"/>
    <property type="match status" value="1"/>
</dbReference>
<protein>
    <recommendedName>
        <fullName evidence="1">non-specific serine/threonine protein kinase</fullName>
        <ecNumber evidence="1">2.7.11.1</ecNumber>
    </recommendedName>
</protein>
<dbReference type="Proteomes" id="UP000001610">
    <property type="component" value="Unassembled WGS sequence"/>
</dbReference>
<dbReference type="GO" id="GO:0004674">
    <property type="term" value="F:protein serine/threonine kinase activity"/>
    <property type="evidence" value="ECO:0007669"/>
    <property type="project" value="UniProtKB-KW"/>
</dbReference>
<reference evidence="12 13" key="1">
    <citation type="journal article" date="2011" name="Genome Biol.">
        <title>Genome sequence of the insect pathogenic fungus Cordyceps militaris, a valued traditional Chinese medicine.</title>
        <authorList>
            <person name="Zheng P."/>
            <person name="Xia Y."/>
            <person name="Xiao G."/>
            <person name="Xiong C."/>
            <person name="Hu X."/>
            <person name="Zhang S."/>
            <person name="Zheng H."/>
            <person name="Huang Y."/>
            <person name="Zhou Y."/>
            <person name="Wang S."/>
            <person name="Zhao G.P."/>
            <person name="Liu X."/>
            <person name="St Leger R.J."/>
            <person name="Wang C."/>
        </authorList>
    </citation>
    <scope>NUCLEOTIDE SEQUENCE [LARGE SCALE GENOMIC DNA]</scope>
    <source>
        <strain evidence="12 13">CM01</strain>
    </source>
</reference>
<sequence>MPRDAKKLDVVSSSPISPASASADDAFAEDDGLDDCGSFVSSDEGGDIEYLSEPIERYTDGIYYPICIGDVLADTYRIVHKLGWGGFSTVWMAHNIKSQKMVALKIGAVGLFSELEDRELEMQRKIRDTVKDPSRLVTFLDTFPLNGVNGTHQVMVFPVRDLNSGSVLWDIGDIDDYTLKMAYREFGRPRKTPLWFAMWKRGQLVEPIQVNKESLRGGIFLADFGMAIEAGIPVKRRWQAPTTYCAPERFHGTDPSFASDMWSYMCLFVQLYMGFAPFRTLTDLVDRLGPLPLQWAGRYDAGDEPKESWYDQTQKPAPLLTLEETSKRGRPEVSDVERKLVVSVLSKGLAYLPEYRPTAAELLEDEDFKALMAIYEL</sequence>
<accession>G3JIF0</accession>
<evidence type="ECO:0000256" key="1">
    <source>
        <dbReference type="ARBA" id="ARBA00012513"/>
    </source>
</evidence>
<dbReference type="PROSITE" id="PS50011">
    <property type="entry name" value="PROTEIN_KINASE_DOM"/>
    <property type="match status" value="1"/>
</dbReference>
<dbReference type="GO" id="GO:0005634">
    <property type="term" value="C:nucleus"/>
    <property type="evidence" value="ECO:0007669"/>
    <property type="project" value="TreeGrafter"/>
</dbReference>
<dbReference type="OMA" id="KGPSICT"/>
<feature type="domain" description="Protein kinase" evidence="11">
    <location>
        <begin position="76"/>
        <end position="368"/>
    </location>
</feature>
<dbReference type="GO" id="GO:0005737">
    <property type="term" value="C:cytoplasm"/>
    <property type="evidence" value="ECO:0007669"/>
    <property type="project" value="TreeGrafter"/>
</dbReference>